<dbReference type="PANTHER" id="PTHR43861">
    <property type="entry name" value="TRANS-ACONITATE 2-METHYLTRANSFERASE-RELATED"/>
    <property type="match status" value="1"/>
</dbReference>
<dbReference type="EC" id="2.1.1.-" evidence="1"/>
<proteinExistence type="predicted"/>
<dbReference type="GO" id="GO:0008168">
    <property type="term" value="F:methyltransferase activity"/>
    <property type="evidence" value="ECO:0007669"/>
    <property type="project" value="UniProtKB-KW"/>
</dbReference>
<dbReference type="RefSeq" id="WP_281045418.1">
    <property type="nucleotide sequence ID" value="NZ_JARYGZ010000002.1"/>
</dbReference>
<dbReference type="SUPFAM" id="SSF53335">
    <property type="entry name" value="S-adenosyl-L-methionine-dependent methyltransferases"/>
    <property type="match status" value="1"/>
</dbReference>
<comment type="caution">
    <text evidence="1">The sequence shown here is derived from an EMBL/GenBank/DDBJ whole genome shotgun (WGS) entry which is preliminary data.</text>
</comment>
<dbReference type="InterPro" id="IPR029063">
    <property type="entry name" value="SAM-dependent_MTases_sf"/>
</dbReference>
<keyword evidence="1" id="KW-0808">Transferase</keyword>
<accession>A0ABT6N428</accession>
<dbReference type="Gene3D" id="3.40.50.150">
    <property type="entry name" value="Vaccinia Virus protein VP39"/>
    <property type="match status" value="1"/>
</dbReference>
<sequence length="243" mass="27172">MDRAIYDRMARIDTEHWWFSARRRIVSALIARQVPLRPDARILEVGAGTGSNLAMLKGLGRLDAIEPDAWARSLASRRAGIAVDGGMLPDQVEIRDHRYDLIVLLDVLEHIEDDIGSLQVLHEKLADGGRMVLTVPAAPWLWSAHDVAHHHKRRYTAATLRAAFRAGGFRIRHMSHFNTVLYPPIAGARLLGRLLGREGSDDSLMPPAPINRALEHLFAAERYWVTRWPLPFGVSLLAVAEPA</sequence>
<evidence type="ECO:0000313" key="1">
    <source>
        <dbReference type="EMBL" id="MDH7640059.1"/>
    </source>
</evidence>
<reference evidence="1" key="1">
    <citation type="submission" date="2023-04" db="EMBL/GenBank/DDBJ databases">
        <title>Sphingomonas sp. MAHUQ-71 isolated from rice field.</title>
        <authorList>
            <person name="Huq M.A."/>
        </authorList>
    </citation>
    <scope>NUCLEOTIDE SEQUENCE</scope>
    <source>
        <strain evidence="1">MAHUQ-71</strain>
    </source>
</reference>
<dbReference type="EMBL" id="JARYGZ010000002">
    <property type="protein sequence ID" value="MDH7640059.1"/>
    <property type="molecule type" value="Genomic_DNA"/>
</dbReference>
<evidence type="ECO:0000313" key="2">
    <source>
        <dbReference type="Proteomes" id="UP001160625"/>
    </source>
</evidence>
<keyword evidence="2" id="KW-1185">Reference proteome</keyword>
<protein>
    <submittedName>
        <fullName evidence="1">Class I SAM-dependent methyltransferase</fullName>
        <ecNumber evidence="1">2.1.1.-</ecNumber>
    </submittedName>
</protein>
<dbReference type="Proteomes" id="UP001160625">
    <property type="component" value="Unassembled WGS sequence"/>
</dbReference>
<dbReference type="Pfam" id="PF13489">
    <property type="entry name" value="Methyltransf_23"/>
    <property type="match status" value="1"/>
</dbReference>
<organism evidence="1 2">
    <name type="scientific">Sphingomonas oryzagri</name>
    <dbReference type="NCBI Taxonomy" id="3042314"/>
    <lineage>
        <taxon>Bacteria</taxon>
        <taxon>Pseudomonadati</taxon>
        <taxon>Pseudomonadota</taxon>
        <taxon>Alphaproteobacteria</taxon>
        <taxon>Sphingomonadales</taxon>
        <taxon>Sphingomonadaceae</taxon>
        <taxon>Sphingomonas</taxon>
    </lineage>
</organism>
<name>A0ABT6N428_9SPHN</name>
<dbReference type="GO" id="GO:0032259">
    <property type="term" value="P:methylation"/>
    <property type="evidence" value="ECO:0007669"/>
    <property type="project" value="UniProtKB-KW"/>
</dbReference>
<gene>
    <name evidence="1" type="ORF">QGN17_15080</name>
</gene>
<keyword evidence="1" id="KW-0489">Methyltransferase</keyword>
<dbReference type="CDD" id="cd02440">
    <property type="entry name" value="AdoMet_MTases"/>
    <property type="match status" value="1"/>
</dbReference>